<dbReference type="RefSeq" id="WP_053940114.1">
    <property type="nucleotide sequence ID" value="NZ_CP009253.1"/>
</dbReference>
<keyword evidence="4 5" id="KW-0687">Ribonucleoprotein</keyword>
<dbReference type="InterPro" id="IPR020930">
    <property type="entry name" value="Ribosomal_uL5_bac-type"/>
</dbReference>
<comment type="function">
    <text evidence="5">This is one of the proteins that binds to the 5S RNA in the ribosome where it forms part of the central protuberance.</text>
</comment>
<organism evidence="7 8">
    <name type="scientific">Buchnera aphidicola</name>
    <name type="common">Aphis glycines</name>
    <dbReference type="NCBI Taxonomy" id="1265350"/>
    <lineage>
        <taxon>Bacteria</taxon>
        <taxon>Pseudomonadati</taxon>
        <taxon>Pseudomonadota</taxon>
        <taxon>Gammaproteobacteria</taxon>
        <taxon>Enterobacterales</taxon>
        <taxon>Erwiniaceae</taxon>
        <taxon>Buchnera</taxon>
    </lineage>
</organism>
<dbReference type="Gene3D" id="2.40.240.10">
    <property type="entry name" value="Ribosomal Protein L25, Chain P"/>
    <property type="match status" value="1"/>
</dbReference>
<dbReference type="OrthoDB" id="9806411at2"/>
<sequence>MLIINAKVREKKGKSFSRKLRMQNKFPAILYGLNKIPIPLILDHNSVFNLQKKIDFYQKTLSLLIAGKEYAVKVKSIQRHPFKLKLLHIDFLYI</sequence>
<comment type="similarity">
    <text evidence="5">Belongs to the bacterial ribosomal protein bL25 family.</text>
</comment>
<reference evidence="7 8" key="1">
    <citation type="journal article" date="2015" name="J Genomics">
        <title>Whole Genome Sequence of the Soybean Aphid Endosymbiont Buchnera aphidicola and Genetic Differentiation among Biotype-Specific Strains.</title>
        <authorList>
            <person name="Cassone B.J."/>
            <person name="Wenger J.A."/>
            <person name="Michel A.P."/>
        </authorList>
    </citation>
    <scope>NUCLEOTIDE SEQUENCE [LARGE SCALE GENOMIC DNA]</scope>
    <source>
        <strain evidence="7 8">BAg</strain>
    </source>
</reference>
<proteinExistence type="inferred from homology"/>
<keyword evidence="2 5" id="KW-0694">RNA-binding</keyword>
<dbReference type="PANTHER" id="PTHR33284">
    <property type="entry name" value="RIBOSOMAL PROTEIN L25/GLN-TRNA SYNTHETASE, ANTI-CODON-BINDING DOMAIN-CONTAINING PROTEIN"/>
    <property type="match status" value="1"/>
</dbReference>
<dbReference type="Proteomes" id="UP000066321">
    <property type="component" value="Chromosome"/>
</dbReference>
<accession>A0A0M4HI82</accession>
<dbReference type="EMBL" id="CP009253">
    <property type="protein sequence ID" value="ALD15102.1"/>
    <property type="molecule type" value="Genomic_DNA"/>
</dbReference>
<keyword evidence="3 5" id="KW-0689">Ribosomal protein</keyword>
<dbReference type="FunFam" id="2.40.240.10:FF:000002">
    <property type="entry name" value="50S ribosomal protein L25"/>
    <property type="match status" value="1"/>
</dbReference>
<dbReference type="InterPro" id="IPR020055">
    <property type="entry name" value="Ribosomal_bL25_short"/>
</dbReference>
<dbReference type="GO" id="GO:0003735">
    <property type="term" value="F:structural constituent of ribosome"/>
    <property type="evidence" value="ECO:0007669"/>
    <property type="project" value="InterPro"/>
</dbReference>
<dbReference type="NCBIfam" id="NF004612">
    <property type="entry name" value="PRK05943.1"/>
    <property type="match status" value="1"/>
</dbReference>
<dbReference type="GO" id="GO:0006412">
    <property type="term" value="P:translation"/>
    <property type="evidence" value="ECO:0007669"/>
    <property type="project" value="UniProtKB-UniRule"/>
</dbReference>
<dbReference type="HAMAP" id="MF_01336">
    <property type="entry name" value="Ribosomal_bL25"/>
    <property type="match status" value="1"/>
</dbReference>
<dbReference type="InterPro" id="IPR029751">
    <property type="entry name" value="Ribosomal_L25_dom"/>
</dbReference>
<dbReference type="Pfam" id="PF01386">
    <property type="entry name" value="Ribosomal_L25p"/>
    <property type="match status" value="1"/>
</dbReference>
<dbReference type="PATRIC" id="fig|1265350.3.peg.132"/>
<feature type="domain" description="Large ribosomal subunit protein bL25 L25" evidence="6">
    <location>
        <begin position="4"/>
        <end position="91"/>
    </location>
</feature>
<evidence type="ECO:0000313" key="8">
    <source>
        <dbReference type="Proteomes" id="UP000066321"/>
    </source>
</evidence>
<dbReference type="InterPro" id="IPR020056">
    <property type="entry name" value="Rbsml_bL25/Gln-tRNA_synth_N"/>
</dbReference>
<dbReference type="PANTHER" id="PTHR33284:SF1">
    <property type="entry name" value="RIBOSOMAL PROTEIN L25_GLN-TRNA SYNTHETASE, ANTI-CODON-BINDING DOMAIN-CONTAINING PROTEIN"/>
    <property type="match status" value="1"/>
</dbReference>
<keyword evidence="1 5" id="KW-0699">rRNA-binding</keyword>
<gene>
    <name evidence="5" type="primary">rplY</name>
    <name evidence="7" type="ORF">IX46_00720</name>
</gene>
<evidence type="ECO:0000256" key="3">
    <source>
        <dbReference type="ARBA" id="ARBA00022980"/>
    </source>
</evidence>
<evidence type="ECO:0000256" key="4">
    <source>
        <dbReference type="ARBA" id="ARBA00023274"/>
    </source>
</evidence>
<dbReference type="KEGG" id="baph:IX46_00720"/>
<dbReference type="AlphaFoldDB" id="A0A0M4HI82"/>
<protein>
    <recommendedName>
        <fullName evidence="5">Large ribosomal subunit protein bL25</fullName>
    </recommendedName>
</protein>
<evidence type="ECO:0000256" key="1">
    <source>
        <dbReference type="ARBA" id="ARBA00022730"/>
    </source>
</evidence>
<dbReference type="CDD" id="cd00495">
    <property type="entry name" value="Ribosomal_L25_TL5_CTC"/>
    <property type="match status" value="1"/>
</dbReference>
<comment type="subunit">
    <text evidence="5">Part of the 50S ribosomal subunit; part of the 5S rRNA/L5/L18/L25 subcomplex. Contacts the 5S rRNA. Binds to the 5S rRNA independently of L5 and L18.</text>
</comment>
<dbReference type="SUPFAM" id="SSF50715">
    <property type="entry name" value="Ribosomal protein L25-like"/>
    <property type="match status" value="1"/>
</dbReference>
<evidence type="ECO:0000256" key="5">
    <source>
        <dbReference type="HAMAP-Rule" id="MF_01336"/>
    </source>
</evidence>
<evidence type="ECO:0000313" key="7">
    <source>
        <dbReference type="EMBL" id="ALD15102.1"/>
    </source>
</evidence>
<evidence type="ECO:0000256" key="2">
    <source>
        <dbReference type="ARBA" id="ARBA00022884"/>
    </source>
</evidence>
<dbReference type="GO" id="GO:0008097">
    <property type="term" value="F:5S rRNA binding"/>
    <property type="evidence" value="ECO:0007669"/>
    <property type="project" value="InterPro"/>
</dbReference>
<dbReference type="STRING" id="1265350.IX46_00720"/>
<dbReference type="InterPro" id="IPR011035">
    <property type="entry name" value="Ribosomal_bL25/Gln-tRNA_synth"/>
</dbReference>
<evidence type="ECO:0000259" key="6">
    <source>
        <dbReference type="Pfam" id="PF01386"/>
    </source>
</evidence>
<dbReference type="GO" id="GO:0022625">
    <property type="term" value="C:cytosolic large ribosomal subunit"/>
    <property type="evidence" value="ECO:0007669"/>
    <property type="project" value="TreeGrafter"/>
</dbReference>
<name>A0A0M4HI82_9GAMM</name>